<gene>
    <name evidence="1" type="ORF">IW261DRAFT_1621216</name>
</gene>
<evidence type="ECO:0000313" key="2">
    <source>
        <dbReference type="Proteomes" id="UP001175227"/>
    </source>
</evidence>
<sequence length="481" mass="54925">MDCETGLMYRKIIARRKQLSKYSETLLPWTLKNPGMNGNASLASMTTSWNGLEVPYQIRFVSLHMAQKSSGLEYFCVDHNHPMSTSSDWGPNTKTNPLMFAPSRQNACRPYHTSGTEAHNTISLALHVLGSIIGFSKTSLKMTPEKRKATSVHFTLLDIHPILARDLCLFMMVEELIHLRERAHDELEEVEIKATLLYIWMGVIIPSYCHARCRGLFLRDLSTSSFQPPQSLHVAADSIPDEMLHHHCDRLVDNPFSFASVIPLEFRVEDKWLWCTMGWSSTIAPRSIEAAGIHYTRQFNKTWKPKPSLFNAFDEDDFGYPNVEFRPFQMVEQIKDFNARMAYSIIEVFFDAVVDGLITLNGHVCIKPLQRDVYQELTKMAYNLSNVPDYTHGPMNIAAFTLPNLEPQSDASIAFDCLLNTGIWKGIDHFIYKYALLKLKDLARFFGCRVSTNSTWDDMELSTKPLPRPPELATRQELIAC</sequence>
<reference evidence="1" key="1">
    <citation type="submission" date="2023-06" db="EMBL/GenBank/DDBJ databases">
        <authorList>
            <consortium name="Lawrence Berkeley National Laboratory"/>
            <person name="Ahrendt S."/>
            <person name="Sahu N."/>
            <person name="Indic B."/>
            <person name="Wong-Bajracharya J."/>
            <person name="Merenyi Z."/>
            <person name="Ke H.-M."/>
            <person name="Monk M."/>
            <person name="Kocsube S."/>
            <person name="Drula E."/>
            <person name="Lipzen A."/>
            <person name="Balint B."/>
            <person name="Henrissat B."/>
            <person name="Andreopoulos B."/>
            <person name="Martin F.M."/>
            <person name="Harder C.B."/>
            <person name="Rigling D."/>
            <person name="Ford K.L."/>
            <person name="Foster G.D."/>
            <person name="Pangilinan J."/>
            <person name="Papanicolaou A."/>
            <person name="Barry K."/>
            <person name="LaButti K."/>
            <person name="Viragh M."/>
            <person name="Koriabine M."/>
            <person name="Yan M."/>
            <person name="Riley R."/>
            <person name="Champramary S."/>
            <person name="Plett K.L."/>
            <person name="Tsai I.J."/>
            <person name="Slot J."/>
            <person name="Sipos G."/>
            <person name="Plett J."/>
            <person name="Nagy L.G."/>
            <person name="Grigoriev I.V."/>
        </authorList>
    </citation>
    <scope>NUCLEOTIDE SEQUENCE</scope>
    <source>
        <strain evidence="1">ICMP 16352</strain>
    </source>
</reference>
<keyword evidence="2" id="KW-1185">Reference proteome</keyword>
<organism evidence="1 2">
    <name type="scientific">Armillaria novae-zelandiae</name>
    <dbReference type="NCBI Taxonomy" id="153914"/>
    <lineage>
        <taxon>Eukaryota</taxon>
        <taxon>Fungi</taxon>
        <taxon>Dikarya</taxon>
        <taxon>Basidiomycota</taxon>
        <taxon>Agaricomycotina</taxon>
        <taxon>Agaricomycetes</taxon>
        <taxon>Agaricomycetidae</taxon>
        <taxon>Agaricales</taxon>
        <taxon>Marasmiineae</taxon>
        <taxon>Physalacriaceae</taxon>
        <taxon>Armillaria</taxon>
    </lineage>
</organism>
<dbReference type="AlphaFoldDB" id="A0AA39PVM4"/>
<dbReference type="Proteomes" id="UP001175227">
    <property type="component" value="Unassembled WGS sequence"/>
</dbReference>
<evidence type="ECO:0000313" key="1">
    <source>
        <dbReference type="EMBL" id="KAK0491418.1"/>
    </source>
</evidence>
<dbReference type="EMBL" id="JAUEPR010000001">
    <property type="protein sequence ID" value="KAK0491418.1"/>
    <property type="molecule type" value="Genomic_DNA"/>
</dbReference>
<comment type="caution">
    <text evidence="1">The sequence shown here is derived from an EMBL/GenBank/DDBJ whole genome shotgun (WGS) entry which is preliminary data.</text>
</comment>
<name>A0AA39PVM4_9AGAR</name>
<accession>A0AA39PVM4</accession>
<proteinExistence type="predicted"/>
<protein>
    <submittedName>
        <fullName evidence="1">Uncharacterized protein</fullName>
    </submittedName>
</protein>